<dbReference type="Proteomes" id="UP001172673">
    <property type="component" value="Unassembled WGS sequence"/>
</dbReference>
<evidence type="ECO:0000256" key="2">
    <source>
        <dbReference type="ARBA" id="ARBA00023002"/>
    </source>
</evidence>
<dbReference type="EMBL" id="JAPDRK010000002">
    <property type="protein sequence ID" value="KAJ9614976.1"/>
    <property type="molecule type" value="Genomic_DNA"/>
</dbReference>
<keyword evidence="4" id="KW-1185">Reference proteome</keyword>
<gene>
    <name evidence="3" type="ORF">H2200_001050</name>
</gene>
<dbReference type="Pfam" id="PF00106">
    <property type="entry name" value="adh_short"/>
    <property type="match status" value="1"/>
</dbReference>
<dbReference type="AlphaFoldDB" id="A0AA38XK85"/>
<evidence type="ECO:0000256" key="1">
    <source>
        <dbReference type="ARBA" id="ARBA00006484"/>
    </source>
</evidence>
<reference evidence="3" key="1">
    <citation type="submission" date="2022-10" db="EMBL/GenBank/DDBJ databases">
        <title>Culturing micro-colonial fungi from biological soil crusts in the Mojave desert and describing Neophaeococcomyces mojavensis, and introducing the new genera and species Taxawa tesnikishii.</title>
        <authorList>
            <person name="Kurbessoian T."/>
            <person name="Stajich J.E."/>
        </authorList>
    </citation>
    <scope>NUCLEOTIDE SEQUENCE</scope>
    <source>
        <strain evidence="3">TK_41</strain>
    </source>
</reference>
<keyword evidence="2" id="KW-0560">Oxidoreductase</keyword>
<comment type="similarity">
    <text evidence="1">Belongs to the short-chain dehydrogenases/reductases (SDR) family.</text>
</comment>
<name>A0AA38XK85_9EURO</name>
<dbReference type="Gene3D" id="3.40.50.720">
    <property type="entry name" value="NAD(P)-binding Rossmann-like Domain"/>
    <property type="match status" value="1"/>
</dbReference>
<dbReference type="InterPro" id="IPR036291">
    <property type="entry name" value="NAD(P)-bd_dom_sf"/>
</dbReference>
<evidence type="ECO:0000313" key="3">
    <source>
        <dbReference type="EMBL" id="KAJ9614976.1"/>
    </source>
</evidence>
<dbReference type="CDD" id="cd05233">
    <property type="entry name" value="SDR_c"/>
    <property type="match status" value="1"/>
</dbReference>
<dbReference type="PANTHER" id="PTHR43115:SF4">
    <property type="entry name" value="DEHYDROGENASE_REDUCTASE SDR FAMILY MEMBER 11"/>
    <property type="match status" value="1"/>
</dbReference>
<dbReference type="GO" id="GO:0016491">
    <property type="term" value="F:oxidoreductase activity"/>
    <property type="evidence" value="ECO:0007669"/>
    <property type="project" value="UniProtKB-KW"/>
</dbReference>
<protein>
    <recommendedName>
        <fullName evidence="5">NAD(P)-binding protein</fullName>
    </recommendedName>
</protein>
<dbReference type="SUPFAM" id="SSF51735">
    <property type="entry name" value="NAD(P)-binding Rossmann-fold domains"/>
    <property type="match status" value="1"/>
</dbReference>
<organism evidence="3 4">
    <name type="scientific">Cladophialophora chaetospira</name>
    <dbReference type="NCBI Taxonomy" id="386627"/>
    <lineage>
        <taxon>Eukaryota</taxon>
        <taxon>Fungi</taxon>
        <taxon>Dikarya</taxon>
        <taxon>Ascomycota</taxon>
        <taxon>Pezizomycotina</taxon>
        <taxon>Eurotiomycetes</taxon>
        <taxon>Chaetothyriomycetidae</taxon>
        <taxon>Chaetothyriales</taxon>
        <taxon>Herpotrichiellaceae</taxon>
        <taxon>Cladophialophora</taxon>
    </lineage>
</organism>
<sequence length="307" mass="33888">MDKADPSLGFTLPFQLTKAIRRDPYAPILPSQAENRQDGRIILVTGGGSGIGAAAARVWVQAGAQGVVITGRRADRLEKIAAELKKLNGKTKILAVPTDLTVEESVQDLFVQVQKAFGRAPDVILASAGTMAPPLSLHQQPLNAWWKDYETNVRSLFITIQCFLRSQPDPSNARGSVFLVSSTLAGLVVPTRSSYATSKLAAQRLIEYLDAEYPMIRAFTLAPGIVETEILDKNYLYMAKDHEEMTGMLCLWLMRPEAEFLRGQFVSVNWDVDELLEHKDRIEEAKLLQIKWHPVLPCGGNMEGLAG</sequence>
<accession>A0AA38XK85</accession>
<dbReference type="InterPro" id="IPR002347">
    <property type="entry name" value="SDR_fam"/>
</dbReference>
<evidence type="ECO:0000313" key="4">
    <source>
        <dbReference type="Proteomes" id="UP001172673"/>
    </source>
</evidence>
<evidence type="ECO:0008006" key="5">
    <source>
        <dbReference type="Google" id="ProtNLM"/>
    </source>
</evidence>
<proteinExistence type="inferred from homology"/>
<dbReference type="PANTHER" id="PTHR43115">
    <property type="entry name" value="DEHYDROGENASE/REDUCTASE SDR FAMILY MEMBER 11"/>
    <property type="match status" value="1"/>
</dbReference>
<comment type="caution">
    <text evidence="3">The sequence shown here is derived from an EMBL/GenBank/DDBJ whole genome shotgun (WGS) entry which is preliminary data.</text>
</comment>
<dbReference type="PRINTS" id="PR00081">
    <property type="entry name" value="GDHRDH"/>
</dbReference>